<comment type="caution">
    <text evidence="1">The sequence shown here is derived from an EMBL/GenBank/DDBJ whole genome shotgun (WGS) entry which is preliminary data.</text>
</comment>
<evidence type="ECO:0000313" key="2">
    <source>
        <dbReference type="Proteomes" id="UP000188605"/>
    </source>
</evidence>
<sequence length="283" mass="31186">MKKIAVVTDSACDLSSKTIEEYGIYQIPLKIIYKNAEYLDKVTISSKEMYARLNQEVPTTSLPDVEYAQGVIQSIIDEGYTDILVVCISTQLSGTLNSLKIICEEYTNVNFYFIDSKTLGYPEGVVAVEVAKYVKAGLSIEEILNKVPGIQKRLHGYINVDSLDHLIKGGRLSKTAGAVGTILNFKPIIGIDHEKGILYSESKPRGRKKAFSELIDILKNVLKRSKCEVWVLTGDADSEAKDFYNQIKDFEGITQISIEEIGAAMGIHTGPGVVGLVILEAEK</sequence>
<name>A0ACC8XB90_9FIRM</name>
<proteinExistence type="predicted"/>
<gene>
    <name evidence="1" type="ORF">AN396_07845</name>
</gene>
<keyword evidence="2" id="KW-1185">Reference proteome</keyword>
<accession>A0ACC8XB90</accession>
<dbReference type="Proteomes" id="UP000188605">
    <property type="component" value="Unassembled WGS sequence"/>
</dbReference>
<protein>
    <submittedName>
        <fullName evidence="1">Fatty acid-binding protein DegV</fullName>
    </submittedName>
</protein>
<evidence type="ECO:0000313" key="1">
    <source>
        <dbReference type="EMBL" id="ONI39660.1"/>
    </source>
</evidence>
<dbReference type="EMBL" id="LJDB01000062">
    <property type="protein sequence ID" value="ONI39660.1"/>
    <property type="molecule type" value="Genomic_DNA"/>
</dbReference>
<organism evidence="1 2">
    <name type="scientific">Candidatus Epulonipiscium fishelsonii</name>
    <dbReference type="NCBI Taxonomy" id="77094"/>
    <lineage>
        <taxon>Bacteria</taxon>
        <taxon>Bacillati</taxon>
        <taxon>Bacillota</taxon>
        <taxon>Clostridia</taxon>
        <taxon>Lachnospirales</taxon>
        <taxon>Lachnospiraceae</taxon>
        <taxon>Candidatus Epulonipiscium</taxon>
    </lineage>
</organism>
<reference evidence="1" key="1">
    <citation type="submission" date="2016-08" db="EMBL/GenBank/DDBJ databases">
        <authorList>
            <person name="Ngugi D.K."/>
            <person name="Miyake S."/>
            <person name="Stingl U."/>
        </authorList>
    </citation>
    <scope>NUCLEOTIDE SEQUENCE</scope>
    <source>
        <strain evidence="1">SCG-B11WGA-EpuloA1</strain>
    </source>
</reference>